<dbReference type="Gene3D" id="3.40.50.2300">
    <property type="match status" value="1"/>
</dbReference>
<name>A0A0M5IW82_9BACT</name>
<feature type="domain" description="Response regulatory" evidence="4">
    <location>
        <begin position="4"/>
        <end position="122"/>
    </location>
</feature>
<dbReference type="PATRIC" id="fig|1603606.3.peg.2670"/>
<protein>
    <recommendedName>
        <fullName evidence="1">diguanylate cyclase</fullName>
        <ecNumber evidence="1">2.7.7.65</ecNumber>
    </recommendedName>
</protein>
<evidence type="ECO:0000256" key="3">
    <source>
        <dbReference type="PROSITE-ProRule" id="PRU00169"/>
    </source>
</evidence>
<dbReference type="InterPro" id="IPR011006">
    <property type="entry name" value="CheY-like_superfamily"/>
</dbReference>
<dbReference type="CDD" id="cd01949">
    <property type="entry name" value="GGDEF"/>
    <property type="match status" value="1"/>
</dbReference>
<dbReference type="InterPro" id="IPR000160">
    <property type="entry name" value="GGDEF_dom"/>
</dbReference>
<dbReference type="Proteomes" id="UP000057158">
    <property type="component" value="Chromosome"/>
</dbReference>
<organism evidence="6 7">
    <name type="scientific">Desulfuromonas soudanensis</name>
    <dbReference type="NCBI Taxonomy" id="1603606"/>
    <lineage>
        <taxon>Bacteria</taxon>
        <taxon>Pseudomonadati</taxon>
        <taxon>Thermodesulfobacteriota</taxon>
        <taxon>Desulfuromonadia</taxon>
        <taxon>Desulfuromonadales</taxon>
        <taxon>Desulfuromonadaceae</taxon>
        <taxon>Desulfuromonas</taxon>
    </lineage>
</organism>
<dbReference type="SUPFAM" id="SSF52172">
    <property type="entry name" value="CheY-like"/>
    <property type="match status" value="1"/>
</dbReference>
<dbReference type="GO" id="GO:0052621">
    <property type="term" value="F:diguanylate cyclase activity"/>
    <property type="evidence" value="ECO:0007669"/>
    <property type="project" value="UniProtKB-EC"/>
</dbReference>
<dbReference type="InterPro" id="IPR043128">
    <property type="entry name" value="Rev_trsase/Diguanyl_cyclase"/>
</dbReference>
<feature type="modified residue" description="4-aspartylphosphate" evidence="3">
    <location>
        <position position="55"/>
    </location>
</feature>
<gene>
    <name evidence="6" type="ORF">DSOUD_2471</name>
</gene>
<accession>A0A0M5IW82</accession>
<dbReference type="EMBL" id="CP010802">
    <property type="protein sequence ID" value="ALC17224.1"/>
    <property type="molecule type" value="Genomic_DNA"/>
</dbReference>
<dbReference type="FunFam" id="3.30.70.270:FF:000001">
    <property type="entry name" value="Diguanylate cyclase domain protein"/>
    <property type="match status" value="1"/>
</dbReference>
<reference evidence="6 7" key="1">
    <citation type="submission" date="2015-07" db="EMBL/GenBank/DDBJ databases">
        <title>Isolation and Genomic Characterization of a Novel Halophilic Metal-Reducing Deltaproteobacterium from the Deep Subsurface.</title>
        <authorList>
            <person name="Badalamenti J.P."/>
            <person name="Summers Z.M."/>
            <person name="Gralnick J.A."/>
            <person name="Bond D.R."/>
        </authorList>
    </citation>
    <scope>NUCLEOTIDE SEQUENCE [LARGE SCALE GENOMIC DNA]</scope>
    <source>
        <strain evidence="6 7">WTL</strain>
    </source>
</reference>
<dbReference type="PANTHER" id="PTHR45138">
    <property type="entry name" value="REGULATORY COMPONENTS OF SENSORY TRANSDUCTION SYSTEM"/>
    <property type="match status" value="1"/>
</dbReference>
<sequence>MGHSILIIDDSALVRQQILTTLRKTTLFETYHEAADGMEGFKAALNQAFDVIVCDLEMPGMDGFKFLAMRNARGELKDVPVIMLTGREDLETKIRGLDQGASDYVTKPFDPAELMARVRVQLKIKTLQDALKKSNQLLLQLSNTDPLTSLHNRRYLMDTLDREVERSCRTDIHLSLVMVDIDHFKRVNDTYGHQVGDAVLVAVAALLQGQLRPYDTAARFGGEEFVLVLPSTELAAAGAVAERLRKLTANLSFAREGAPDLVLTISAGVAVVSPGSSVHADDLIRQADTALYRAKQDGRNRVVLASP</sequence>
<dbReference type="GO" id="GO:0000160">
    <property type="term" value="P:phosphorelay signal transduction system"/>
    <property type="evidence" value="ECO:0007669"/>
    <property type="project" value="InterPro"/>
</dbReference>
<dbReference type="STRING" id="1603606.DSOUD_2471"/>
<dbReference type="GO" id="GO:1902201">
    <property type="term" value="P:negative regulation of bacterial-type flagellum-dependent cell motility"/>
    <property type="evidence" value="ECO:0007669"/>
    <property type="project" value="TreeGrafter"/>
</dbReference>
<dbReference type="AlphaFoldDB" id="A0A0M5IW82"/>
<dbReference type="Gene3D" id="3.30.70.270">
    <property type="match status" value="1"/>
</dbReference>
<evidence type="ECO:0000313" key="7">
    <source>
        <dbReference type="Proteomes" id="UP000057158"/>
    </source>
</evidence>
<feature type="domain" description="GGDEF" evidence="5">
    <location>
        <begin position="172"/>
        <end position="307"/>
    </location>
</feature>
<dbReference type="PANTHER" id="PTHR45138:SF9">
    <property type="entry name" value="DIGUANYLATE CYCLASE DGCM-RELATED"/>
    <property type="match status" value="1"/>
</dbReference>
<dbReference type="RefSeq" id="WP_053551252.1">
    <property type="nucleotide sequence ID" value="NZ_CP010802.1"/>
</dbReference>
<dbReference type="InterPro" id="IPR029787">
    <property type="entry name" value="Nucleotide_cyclase"/>
</dbReference>
<evidence type="ECO:0000259" key="5">
    <source>
        <dbReference type="PROSITE" id="PS50887"/>
    </source>
</evidence>
<evidence type="ECO:0000313" key="6">
    <source>
        <dbReference type="EMBL" id="ALC17224.1"/>
    </source>
</evidence>
<dbReference type="GO" id="GO:0005886">
    <property type="term" value="C:plasma membrane"/>
    <property type="evidence" value="ECO:0007669"/>
    <property type="project" value="TreeGrafter"/>
</dbReference>
<dbReference type="InterPro" id="IPR050469">
    <property type="entry name" value="Diguanylate_Cyclase"/>
</dbReference>
<dbReference type="Gene3D" id="6.10.250.690">
    <property type="match status" value="1"/>
</dbReference>
<dbReference type="SMART" id="SM00267">
    <property type="entry name" value="GGDEF"/>
    <property type="match status" value="1"/>
</dbReference>
<dbReference type="NCBIfam" id="TIGR00254">
    <property type="entry name" value="GGDEF"/>
    <property type="match status" value="1"/>
</dbReference>
<evidence type="ECO:0000256" key="1">
    <source>
        <dbReference type="ARBA" id="ARBA00012528"/>
    </source>
</evidence>
<keyword evidence="3" id="KW-0597">Phosphoprotein</keyword>
<proteinExistence type="predicted"/>
<comment type="catalytic activity">
    <reaction evidence="2">
        <text>2 GTP = 3',3'-c-di-GMP + 2 diphosphate</text>
        <dbReference type="Rhea" id="RHEA:24898"/>
        <dbReference type="ChEBI" id="CHEBI:33019"/>
        <dbReference type="ChEBI" id="CHEBI:37565"/>
        <dbReference type="ChEBI" id="CHEBI:58805"/>
        <dbReference type="EC" id="2.7.7.65"/>
    </reaction>
</comment>
<dbReference type="Pfam" id="PF00990">
    <property type="entry name" value="GGDEF"/>
    <property type="match status" value="1"/>
</dbReference>
<dbReference type="SUPFAM" id="SSF55073">
    <property type="entry name" value="Nucleotide cyclase"/>
    <property type="match status" value="1"/>
</dbReference>
<dbReference type="SMART" id="SM00448">
    <property type="entry name" value="REC"/>
    <property type="match status" value="1"/>
</dbReference>
<dbReference type="OrthoDB" id="9778432at2"/>
<dbReference type="Pfam" id="PF00072">
    <property type="entry name" value="Response_reg"/>
    <property type="match status" value="1"/>
</dbReference>
<dbReference type="InterPro" id="IPR001789">
    <property type="entry name" value="Sig_transdc_resp-reg_receiver"/>
</dbReference>
<dbReference type="KEGG" id="des:DSOUD_2471"/>
<dbReference type="EC" id="2.7.7.65" evidence="1"/>
<dbReference type="PROSITE" id="PS50887">
    <property type="entry name" value="GGDEF"/>
    <property type="match status" value="1"/>
</dbReference>
<dbReference type="PROSITE" id="PS50110">
    <property type="entry name" value="RESPONSE_REGULATORY"/>
    <property type="match status" value="1"/>
</dbReference>
<keyword evidence="7" id="KW-1185">Reference proteome</keyword>
<evidence type="ECO:0000259" key="4">
    <source>
        <dbReference type="PROSITE" id="PS50110"/>
    </source>
</evidence>
<dbReference type="GO" id="GO:0043709">
    <property type="term" value="P:cell adhesion involved in single-species biofilm formation"/>
    <property type="evidence" value="ECO:0007669"/>
    <property type="project" value="TreeGrafter"/>
</dbReference>
<evidence type="ECO:0000256" key="2">
    <source>
        <dbReference type="ARBA" id="ARBA00034247"/>
    </source>
</evidence>